<dbReference type="PANTHER" id="PTHR46797">
    <property type="entry name" value="HTH-TYPE TRANSCRIPTIONAL REGULATOR"/>
    <property type="match status" value="1"/>
</dbReference>
<dbReference type="KEGG" id="kpul:GXN76_05495"/>
<dbReference type="GO" id="GO:0003677">
    <property type="term" value="F:DNA binding"/>
    <property type="evidence" value="ECO:0007669"/>
    <property type="project" value="UniProtKB-KW"/>
</dbReference>
<proteinExistence type="predicted"/>
<dbReference type="GO" id="GO:0003700">
    <property type="term" value="F:DNA-binding transcription factor activity"/>
    <property type="evidence" value="ECO:0007669"/>
    <property type="project" value="TreeGrafter"/>
</dbReference>
<feature type="domain" description="HTH cro/C1-type" evidence="2">
    <location>
        <begin position="9"/>
        <end position="63"/>
    </location>
</feature>
<gene>
    <name evidence="3" type="ORF">GXN76_05495</name>
</gene>
<dbReference type="InterPro" id="IPR001387">
    <property type="entry name" value="Cro/C1-type_HTH"/>
</dbReference>
<dbReference type="CDD" id="cd02209">
    <property type="entry name" value="cupin_XRE_C"/>
    <property type="match status" value="1"/>
</dbReference>
<name>A0A7D3XIE3_9BACL</name>
<dbReference type="InterPro" id="IPR050807">
    <property type="entry name" value="TransReg_Diox_bact_type"/>
</dbReference>
<evidence type="ECO:0000259" key="2">
    <source>
        <dbReference type="PROSITE" id="PS50943"/>
    </source>
</evidence>
<dbReference type="PROSITE" id="PS50943">
    <property type="entry name" value="HTH_CROC1"/>
    <property type="match status" value="1"/>
</dbReference>
<dbReference type="Pfam" id="PF01381">
    <property type="entry name" value="HTH_3"/>
    <property type="match status" value="1"/>
</dbReference>
<dbReference type="InterPro" id="IPR011051">
    <property type="entry name" value="RmlC_Cupin_sf"/>
</dbReference>
<dbReference type="CDD" id="cd00093">
    <property type="entry name" value="HTH_XRE"/>
    <property type="match status" value="1"/>
</dbReference>
<dbReference type="Gene3D" id="1.10.260.40">
    <property type="entry name" value="lambda repressor-like DNA-binding domains"/>
    <property type="match status" value="1"/>
</dbReference>
<keyword evidence="4" id="KW-1185">Reference proteome</keyword>
<sequence length="183" mass="21270">MSEFNGFKLRTIRQQKGLTMRQLAEESGVSTGQISQIERGQVIPTLVLFWRLCKVLDVPLNYFFDEDNEHHEEEWIILRKNERTEIHFPNSNVVYHMLLPHNRGNMDFLLIEIQPGEVHDKEFQVSHGGEECGYVLKGQLTILLDQKKVVLEEGDSIYFESSIPHRFINNGEDPSVSLWAMSK</sequence>
<dbReference type="PANTHER" id="PTHR46797:SF1">
    <property type="entry name" value="METHYLPHOSPHONATE SYNTHASE"/>
    <property type="match status" value="1"/>
</dbReference>
<dbReference type="Proteomes" id="UP000503088">
    <property type="component" value="Chromosome"/>
</dbReference>
<keyword evidence="1" id="KW-0238">DNA-binding</keyword>
<organism evidence="3 4">
    <name type="scientific">Kroppenstedtia pulmonis</name>
    <dbReference type="NCBI Taxonomy" id="1380685"/>
    <lineage>
        <taxon>Bacteria</taxon>
        <taxon>Bacillati</taxon>
        <taxon>Bacillota</taxon>
        <taxon>Bacilli</taxon>
        <taxon>Bacillales</taxon>
        <taxon>Thermoactinomycetaceae</taxon>
        <taxon>Kroppenstedtia</taxon>
    </lineage>
</organism>
<evidence type="ECO:0000313" key="3">
    <source>
        <dbReference type="EMBL" id="QKG83979.1"/>
    </source>
</evidence>
<protein>
    <submittedName>
        <fullName evidence="3">Cupin domain-containing protein</fullName>
    </submittedName>
</protein>
<dbReference type="InterPro" id="IPR013096">
    <property type="entry name" value="Cupin_2"/>
</dbReference>
<dbReference type="EMBL" id="CP048104">
    <property type="protein sequence ID" value="QKG83979.1"/>
    <property type="molecule type" value="Genomic_DNA"/>
</dbReference>
<dbReference type="SUPFAM" id="SSF51182">
    <property type="entry name" value="RmlC-like cupins"/>
    <property type="match status" value="1"/>
</dbReference>
<dbReference type="SMART" id="SM00530">
    <property type="entry name" value="HTH_XRE"/>
    <property type="match status" value="1"/>
</dbReference>
<accession>A0A7D3XIE3</accession>
<evidence type="ECO:0000256" key="1">
    <source>
        <dbReference type="ARBA" id="ARBA00023125"/>
    </source>
</evidence>
<dbReference type="GO" id="GO:0005829">
    <property type="term" value="C:cytosol"/>
    <property type="evidence" value="ECO:0007669"/>
    <property type="project" value="TreeGrafter"/>
</dbReference>
<dbReference type="InterPro" id="IPR010982">
    <property type="entry name" value="Lambda_DNA-bd_dom_sf"/>
</dbReference>
<dbReference type="Gene3D" id="2.60.120.10">
    <property type="entry name" value="Jelly Rolls"/>
    <property type="match status" value="1"/>
</dbReference>
<reference evidence="3 4" key="1">
    <citation type="submission" date="2020-01" db="EMBL/GenBank/DDBJ databases">
        <authorList>
            <person name="Gulvik C.A."/>
            <person name="Batra D.G."/>
        </authorList>
    </citation>
    <scope>NUCLEOTIDE SEQUENCE [LARGE SCALE GENOMIC DNA]</scope>
    <source>
        <strain evidence="3 4">W9323</strain>
    </source>
</reference>
<dbReference type="InterPro" id="IPR014710">
    <property type="entry name" value="RmlC-like_jellyroll"/>
</dbReference>
<dbReference type="Pfam" id="PF07883">
    <property type="entry name" value="Cupin_2"/>
    <property type="match status" value="1"/>
</dbReference>
<dbReference type="RefSeq" id="WP_173221230.1">
    <property type="nucleotide sequence ID" value="NZ_CP048104.1"/>
</dbReference>
<dbReference type="AlphaFoldDB" id="A0A7D3XIE3"/>
<evidence type="ECO:0000313" key="4">
    <source>
        <dbReference type="Proteomes" id="UP000503088"/>
    </source>
</evidence>
<dbReference type="SUPFAM" id="SSF47413">
    <property type="entry name" value="lambda repressor-like DNA-binding domains"/>
    <property type="match status" value="1"/>
</dbReference>